<name>A0A0Q3JTP4_BRADI</name>
<dbReference type="Pfam" id="PF00069">
    <property type="entry name" value="Pkinase"/>
    <property type="match status" value="1"/>
</dbReference>
<dbReference type="Gramene" id="KQK20987">
    <property type="protein sequence ID" value="KQK20987"/>
    <property type="gene ID" value="BRADI_1g58000v3"/>
</dbReference>
<dbReference type="GO" id="GO:0042742">
    <property type="term" value="P:defense response to bacterium"/>
    <property type="evidence" value="ECO:0000318"/>
    <property type="project" value="GO_Central"/>
</dbReference>
<evidence type="ECO:0000256" key="6">
    <source>
        <dbReference type="ARBA" id="ARBA00022527"/>
    </source>
</evidence>
<dbReference type="PANTHER" id="PTHR27007">
    <property type="match status" value="1"/>
</dbReference>
<keyword evidence="13 20" id="KW-0067">ATP-binding</keyword>
<keyword evidence="5" id="KW-1003">Cell membrane</keyword>
<comment type="catalytic activity">
    <reaction evidence="19">
        <text>L-seryl-[protein] + ATP = O-phospho-L-seryl-[protein] + ADP + H(+)</text>
        <dbReference type="Rhea" id="RHEA:17989"/>
        <dbReference type="Rhea" id="RHEA-COMP:9863"/>
        <dbReference type="Rhea" id="RHEA-COMP:11604"/>
        <dbReference type="ChEBI" id="CHEBI:15378"/>
        <dbReference type="ChEBI" id="CHEBI:29999"/>
        <dbReference type="ChEBI" id="CHEBI:30616"/>
        <dbReference type="ChEBI" id="CHEBI:83421"/>
        <dbReference type="ChEBI" id="CHEBI:456216"/>
        <dbReference type="EC" id="2.7.11.1"/>
    </reaction>
    <physiologicalReaction direction="left-to-right" evidence="19">
        <dbReference type="Rhea" id="RHEA:17990"/>
    </physiologicalReaction>
</comment>
<dbReference type="RefSeq" id="XP_024312604.1">
    <property type="nucleotide sequence ID" value="XM_024456836.1"/>
</dbReference>
<dbReference type="FunFam" id="1.10.510.10:FF:000517">
    <property type="entry name" value="Putative receptor kinase Lecrk"/>
    <property type="match status" value="1"/>
</dbReference>
<sequence length="581" mass="65674">MPNAIRLLSFLLYLLYLGLNLSSFTTGDGIFVYSGFRGTEFTVDGKAQVLLPEGLLQLSNGTEAEAHAFYPTPLRFRKSPYAAVQSFSVSFIFGHYDDRSGYFQNLKLISGEAMRVWIEYNEEALQINVTLAPFNMAKPVRPLISATYNLSAVLTEPSYVGFSSTTGQLRSTHYILGWSFGMNRTAPALDITRLPRLPHIVREASQKMVLAVILPITVATFLIAIFLIVLLLVRRRRKYAEVQEDWEVEFGPHRFSLKDLFRATEGFNNRHLLGRGGFGRVYKGVLPKSKLEIAVKRVSHESQQGIKEFIAEVVSIGRLRHRNIVQLLGYCRRKTELLLVYDFMPNGSLDKYLYGSGEQPILDWILRFRIIKGVASGLLYLHREWEQVVIHRDVKASNVLLDEEMNGRLGDFGLARLYDHGTDMQTTHLAGTIGYLAPELVRTGKASPFTDVFAFGIFVLEVTCGRKPIDHKMHNNQLMLVDWVLDLWHEGSITDAMDSKLQNDYDADEACLVLKLGLLCSHPSATARPSMWHVMQYLNHDLPFPEFLPTDMVQSERINPHVPYYQSLASNGTMSGLSGGR</sequence>
<feature type="chain" id="PRO_5044546026" description="non-specific serine/threonine protein kinase" evidence="22">
    <location>
        <begin position="28"/>
        <end position="581"/>
    </location>
</feature>
<dbReference type="GO" id="GO:1901001">
    <property type="term" value="P:negative regulation of response to salt stress"/>
    <property type="evidence" value="ECO:0007669"/>
    <property type="project" value="UniProtKB-ARBA"/>
</dbReference>
<dbReference type="GO" id="GO:0005524">
    <property type="term" value="F:ATP binding"/>
    <property type="evidence" value="ECO:0007669"/>
    <property type="project" value="UniProtKB-UniRule"/>
</dbReference>
<dbReference type="Gene3D" id="2.60.120.200">
    <property type="match status" value="2"/>
</dbReference>
<dbReference type="FunFam" id="3.30.200.20:FF:000112">
    <property type="entry name" value="Lectin-domain containing receptor kinase A4.3"/>
    <property type="match status" value="1"/>
</dbReference>
<evidence type="ECO:0000313" key="24">
    <source>
        <dbReference type="EMBL" id="KQK20987.1"/>
    </source>
</evidence>
<dbReference type="GO" id="GO:0030246">
    <property type="term" value="F:carbohydrate binding"/>
    <property type="evidence" value="ECO:0007669"/>
    <property type="project" value="UniProtKB-KW"/>
</dbReference>
<evidence type="ECO:0000313" key="26">
    <source>
        <dbReference type="Proteomes" id="UP000008810"/>
    </source>
</evidence>
<evidence type="ECO:0000256" key="7">
    <source>
        <dbReference type="ARBA" id="ARBA00022679"/>
    </source>
</evidence>
<evidence type="ECO:0000256" key="16">
    <source>
        <dbReference type="ARBA" id="ARBA00023170"/>
    </source>
</evidence>
<organism evidence="24">
    <name type="scientific">Brachypodium distachyon</name>
    <name type="common">Purple false brome</name>
    <name type="synonym">Trachynia distachya</name>
    <dbReference type="NCBI Taxonomy" id="15368"/>
    <lineage>
        <taxon>Eukaryota</taxon>
        <taxon>Viridiplantae</taxon>
        <taxon>Streptophyta</taxon>
        <taxon>Embryophyta</taxon>
        <taxon>Tracheophyta</taxon>
        <taxon>Spermatophyta</taxon>
        <taxon>Magnoliopsida</taxon>
        <taxon>Liliopsida</taxon>
        <taxon>Poales</taxon>
        <taxon>Poaceae</taxon>
        <taxon>BOP clade</taxon>
        <taxon>Pooideae</taxon>
        <taxon>Stipodae</taxon>
        <taxon>Brachypodieae</taxon>
        <taxon>Brachypodium</taxon>
    </lineage>
</organism>
<dbReference type="InterPro" id="IPR001220">
    <property type="entry name" value="Legume_lectin_dom"/>
</dbReference>
<dbReference type="SMART" id="SM00220">
    <property type="entry name" value="S_TKc"/>
    <property type="match status" value="1"/>
</dbReference>
<dbReference type="EnsemblPlants" id="KQK20987">
    <property type="protein sequence ID" value="KQK20987"/>
    <property type="gene ID" value="BRADI_1g58000v3"/>
</dbReference>
<evidence type="ECO:0000256" key="22">
    <source>
        <dbReference type="SAM" id="SignalP"/>
    </source>
</evidence>
<keyword evidence="17" id="KW-0325">Glycoprotein</keyword>
<evidence type="ECO:0000256" key="2">
    <source>
        <dbReference type="ARBA" id="ARBA00008536"/>
    </source>
</evidence>
<dbReference type="Proteomes" id="UP000008810">
    <property type="component" value="Chromosome 1"/>
</dbReference>
<evidence type="ECO:0000256" key="14">
    <source>
        <dbReference type="ARBA" id="ARBA00022989"/>
    </source>
</evidence>
<reference evidence="24" key="2">
    <citation type="submission" date="2017-06" db="EMBL/GenBank/DDBJ databases">
        <title>WGS assembly of Brachypodium distachyon.</title>
        <authorList>
            <consortium name="The International Brachypodium Initiative"/>
            <person name="Lucas S."/>
            <person name="Harmon-Smith M."/>
            <person name="Lail K."/>
            <person name="Tice H."/>
            <person name="Grimwood J."/>
            <person name="Bruce D."/>
            <person name="Barry K."/>
            <person name="Shu S."/>
            <person name="Lindquist E."/>
            <person name="Wang M."/>
            <person name="Pitluck S."/>
            <person name="Vogel J.P."/>
            <person name="Garvin D.F."/>
            <person name="Mockler T.C."/>
            <person name="Schmutz J."/>
            <person name="Rokhsar D."/>
            <person name="Bevan M.W."/>
        </authorList>
    </citation>
    <scope>NUCLEOTIDE SEQUENCE</scope>
    <source>
        <strain evidence="24">Bd21</strain>
    </source>
</reference>
<proteinExistence type="inferred from homology"/>
<keyword evidence="15 21" id="KW-0472">Membrane</keyword>
<feature type="transmembrane region" description="Helical" evidence="21">
    <location>
        <begin position="208"/>
        <end position="233"/>
    </location>
</feature>
<dbReference type="EMBL" id="CM000880">
    <property type="protein sequence ID" value="KQK20987.1"/>
    <property type="molecule type" value="Genomic_DNA"/>
</dbReference>
<dbReference type="PROSITE" id="PS00107">
    <property type="entry name" value="PROTEIN_KINASE_ATP"/>
    <property type="match status" value="1"/>
</dbReference>
<dbReference type="Gene3D" id="3.30.200.20">
    <property type="entry name" value="Phosphorylase Kinase, domain 1"/>
    <property type="match status" value="1"/>
</dbReference>
<evidence type="ECO:0000259" key="23">
    <source>
        <dbReference type="PROSITE" id="PS50011"/>
    </source>
</evidence>
<evidence type="ECO:0000256" key="4">
    <source>
        <dbReference type="ARBA" id="ARBA00012513"/>
    </source>
</evidence>
<keyword evidence="11 20" id="KW-0547">Nucleotide-binding</keyword>
<dbReference type="GO" id="GO:0005886">
    <property type="term" value="C:plasma membrane"/>
    <property type="evidence" value="ECO:0000318"/>
    <property type="project" value="GO_Central"/>
</dbReference>
<dbReference type="Gene3D" id="1.10.510.10">
    <property type="entry name" value="Transferase(Phosphotransferase) domain 1"/>
    <property type="match status" value="1"/>
</dbReference>
<comment type="similarity">
    <text evidence="2">In the N-terminal section; belongs to the leguminous lectin family.</text>
</comment>
<feature type="binding site" evidence="20">
    <location>
        <position position="296"/>
    </location>
    <ligand>
        <name>ATP</name>
        <dbReference type="ChEBI" id="CHEBI:30616"/>
    </ligand>
</feature>
<keyword evidence="12" id="KW-0418">Kinase</keyword>
<keyword evidence="10" id="KW-0430">Lectin</keyword>
<keyword evidence="9 22" id="KW-0732">Signal</keyword>
<dbReference type="InterPro" id="IPR017441">
    <property type="entry name" value="Protein_kinase_ATP_BS"/>
</dbReference>
<keyword evidence="26" id="KW-1185">Reference proteome</keyword>
<comment type="catalytic activity">
    <reaction evidence="18">
        <text>L-threonyl-[protein] + ATP = O-phospho-L-threonyl-[protein] + ADP + H(+)</text>
        <dbReference type="Rhea" id="RHEA:46608"/>
        <dbReference type="Rhea" id="RHEA-COMP:11060"/>
        <dbReference type="Rhea" id="RHEA-COMP:11605"/>
        <dbReference type="ChEBI" id="CHEBI:15378"/>
        <dbReference type="ChEBI" id="CHEBI:30013"/>
        <dbReference type="ChEBI" id="CHEBI:30616"/>
        <dbReference type="ChEBI" id="CHEBI:61977"/>
        <dbReference type="ChEBI" id="CHEBI:456216"/>
        <dbReference type="EC" id="2.7.11.1"/>
    </reaction>
    <physiologicalReaction direction="left-to-right" evidence="18">
        <dbReference type="Rhea" id="RHEA:46609"/>
    </physiologicalReaction>
</comment>
<dbReference type="InterPro" id="IPR050528">
    <property type="entry name" value="L-type_Lectin-RKs"/>
</dbReference>
<evidence type="ECO:0000256" key="21">
    <source>
        <dbReference type="SAM" id="Phobius"/>
    </source>
</evidence>
<dbReference type="SUPFAM" id="SSF56112">
    <property type="entry name" value="Protein kinase-like (PK-like)"/>
    <property type="match status" value="1"/>
</dbReference>
<dbReference type="GO" id="GO:0002229">
    <property type="term" value="P:defense response to oomycetes"/>
    <property type="evidence" value="ECO:0000318"/>
    <property type="project" value="GO_Central"/>
</dbReference>
<evidence type="ECO:0000256" key="3">
    <source>
        <dbReference type="ARBA" id="ARBA00010217"/>
    </source>
</evidence>
<keyword evidence="8 21" id="KW-0812">Transmembrane</keyword>
<dbReference type="CDD" id="cd06899">
    <property type="entry name" value="lectin_legume_LecRK_Arcelin_ConA"/>
    <property type="match status" value="1"/>
</dbReference>
<dbReference type="PROSITE" id="PS50011">
    <property type="entry name" value="PROTEIN_KINASE_DOM"/>
    <property type="match status" value="1"/>
</dbReference>
<dbReference type="OrthoDB" id="679621at2759"/>
<evidence type="ECO:0000256" key="8">
    <source>
        <dbReference type="ARBA" id="ARBA00022692"/>
    </source>
</evidence>
<dbReference type="InterPro" id="IPR013320">
    <property type="entry name" value="ConA-like_dom_sf"/>
</dbReference>
<comment type="similarity">
    <text evidence="3">In the C-terminal section; belongs to the protein kinase superfamily. Ser/Thr protein kinase family.</text>
</comment>
<dbReference type="Pfam" id="PF00139">
    <property type="entry name" value="Lectin_legB"/>
    <property type="match status" value="2"/>
</dbReference>
<evidence type="ECO:0000256" key="1">
    <source>
        <dbReference type="ARBA" id="ARBA00004251"/>
    </source>
</evidence>
<evidence type="ECO:0000256" key="10">
    <source>
        <dbReference type="ARBA" id="ARBA00022734"/>
    </source>
</evidence>
<evidence type="ECO:0000256" key="15">
    <source>
        <dbReference type="ARBA" id="ARBA00023136"/>
    </source>
</evidence>
<reference evidence="25" key="3">
    <citation type="submission" date="2018-08" db="UniProtKB">
        <authorList>
            <consortium name="EnsemblPlants"/>
        </authorList>
    </citation>
    <scope>IDENTIFICATION</scope>
    <source>
        <strain evidence="25">cv. Bd21</strain>
    </source>
</reference>
<dbReference type="InterPro" id="IPR000719">
    <property type="entry name" value="Prot_kinase_dom"/>
</dbReference>
<keyword evidence="16" id="KW-0675">Receptor</keyword>
<evidence type="ECO:0000256" key="13">
    <source>
        <dbReference type="ARBA" id="ARBA00022840"/>
    </source>
</evidence>
<dbReference type="GO" id="GO:0004675">
    <property type="term" value="F:transmembrane receptor protein serine/threonine kinase activity"/>
    <property type="evidence" value="ECO:0000318"/>
    <property type="project" value="GO_Central"/>
</dbReference>
<protein>
    <recommendedName>
        <fullName evidence="4">non-specific serine/threonine protein kinase</fullName>
        <ecNumber evidence="4">2.7.11.1</ecNumber>
    </recommendedName>
</protein>
<evidence type="ECO:0000256" key="12">
    <source>
        <dbReference type="ARBA" id="ARBA00022777"/>
    </source>
</evidence>
<keyword evidence="6" id="KW-0723">Serine/threonine-protein kinase</keyword>
<keyword evidence="7" id="KW-0808">Transferase</keyword>
<evidence type="ECO:0000256" key="19">
    <source>
        <dbReference type="ARBA" id="ARBA00048977"/>
    </source>
</evidence>
<evidence type="ECO:0000256" key="9">
    <source>
        <dbReference type="ARBA" id="ARBA00022729"/>
    </source>
</evidence>
<dbReference type="GeneID" id="100826623"/>
<dbReference type="PROSITE" id="PS00108">
    <property type="entry name" value="PROTEIN_KINASE_ST"/>
    <property type="match status" value="1"/>
</dbReference>
<feature type="domain" description="Protein kinase" evidence="23">
    <location>
        <begin position="267"/>
        <end position="543"/>
    </location>
</feature>
<dbReference type="InterPro" id="IPR011009">
    <property type="entry name" value="Kinase-like_dom_sf"/>
</dbReference>
<dbReference type="SUPFAM" id="SSF49899">
    <property type="entry name" value="Concanavalin A-like lectins/glucanases"/>
    <property type="match status" value="2"/>
</dbReference>
<evidence type="ECO:0000256" key="17">
    <source>
        <dbReference type="ARBA" id="ARBA00023180"/>
    </source>
</evidence>
<dbReference type="EC" id="2.7.11.1" evidence="4"/>
<evidence type="ECO:0000256" key="11">
    <source>
        <dbReference type="ARBA" id="ARBA00022741"/>
    </source>
</evidence>
<evidence type="ECO:0000256" key="18">
    <source>
        <dbReference type="ARBA" id="ARBA00048659"/>
    </source>
</evidence>
<accession>A0A0Q3JTP4</accession>
<evidence type="ECO:0000256" key="5">
    <source>
        <dbReference type="ARBA" id="ARBA00022475"/>
    </source>
</evidence>
<evidence type="ECO:0000313" key="25">
    <source>
        <dbReference type="EnsemblPlants" id="KQK20987"/>
    </source>
</evidence>
<keyword evidence="14 21" id="KW-1133">Transmembrane helix</keyword>
<reference evidence="24 25" key="1">
    <citation type="journal article" date="2010" name="Nature">
        <title>Genome sequencing and analysis of the model grass Brachypodium distachyon.</title>
        <authorList>
            <consortium name="International Brachypodium Initiative"/>
        </authorList>
    </citation>
    <scope>NUCLEOTIDE SEQUENCE [LARGE SCALE GENOMIC DNA]</scope>
    <source>
        <strain evidence="24">Bd21</strain>
        <strain evidence="25">cv. Bd21</strain>
    </source>
</reference>
<gene>
    <name evidence="25" type="primary">LOC100826623</name>
    <name evidence="24" type="ORF">BRADI_1g58000v3</name>
</gene>
<feature type="signal peptide" evidence="22">
    <location>
        <begin position="1"/>
        <end position="27"/>
    </location>
</feature>
<dbReference type="AlphaFoldDB" id="A0A0Q3JTP4"/>
<comment type="subcellular location">
    <subcellularLocation>
        <location evidence="1">Cell membrane</location>
        <topology evidence="1">Single-pass type I membrane protein</topology>
    </subcellularLocation>
</comment>
<dbReference type="CDD" id="cd14066">
    <property type="entry name" value="STKc_IRAK"/>
    <property type="match status" value="1"/>
</dbReference>
<dbReference type="InterPro" id="IPR008271">
    <property type="entry name" value="Ser/Thr_kinase_AS"/>
</dbReference>
<evidence type="ECO:0000256" key="20">
    <source>
        <dbReference type="PROSITE-ProRule" id="PRU10141"/>
    </source>
</evidence>